<reference evidence="2 3" key="1">
    <citation type="submission" date="2015-09" db="EMBL/GenBank/DDBJ databases">
        <title>Trachymyrmex zeteki WGS genome.</title>
        <authorList>
            <person name="Nygaard S."/>
            <person name="Hu H."/>
            <person name="Boomsma J."/>
            <person name="Zhang G."/>
        </authorList>
    </citation>
    <scope>NUCLEOTIDE SEQUENCE [LARGE SCALE GENOMIC DNA]</scope>
    <source>
        <strain evidence="2">Tzet28-1</strain>
        <tissue evidence="2">Whole body</tissue>
    </source>
</reference>
<proteinExistence type="predicted"/>
<dbReference type="Gene3D" id="3.40.605.10">
    <property type="entry name" value="Aldehyde Dehydrogenase, Chain A, domain 1"/>
    <property type="match status" value="1"/>
</dbReference>
<dbReference type="Pfam" id="PF00171">
    <property type="entry name" value="Aldedh"/>
    <property type="match status" value="1"/>
</dbReference>
<dbReference type="SUPFAM" id="SSF53720">
    <property type="entry name" value="ALDH-like"/>
    <property type="match status" value="1"/>
</dbReference>
<dbReference type="Proteomes" id="UP000075809">
    <property type="component" value="Unassembled WGS sequence"/>
</dbReference>
<dbReference type="GO" id="GO:0016491">
    <property type="term" value="F:oxidoreductase activity"/>
    <property type="evidence" value="ECO:0007669"/>
    <property type="project" value="InterPro"/>
</dbReference>
<dbReference type="InterPro" id="IPR015590">
    <property type="entry name" value="Aldehyde_DH_dom"/>
</dbReference>
<organism evidence="2 3">
    <name type="scientific">Mycetomoellerius zeteki</name>
    <dbReference type="NCBI Taxonomy" id="64791"/>
    <lineage>
        <taxon>Eukaryota</taxon>
        <taxon>Metazoa</taxon>
        <taxon>Ecdysozoa</taxon>
        <taxon>Arthropoda</taxon>
        <taxon>Hexapoda</taxon>
        <taxon>Insecta</taxon>
        <taxon>Pterygota</taxon>
        <taxon>Neoptera</taxon>
        <taxon>Endopterygota</taxon>
        <taxon>Hymenoptera</taxon>
        <taxon>Apocrita</taxon>
        <taxon>Aculeata</taxon>
        <taxon>Formicoidea</taxon>
        <taxon>Formicidae</taxon>
        <taxon>Myrmicinae</taxon>
        <taxon>Mycetomoellerius</taxon>
    </lineage>
</organism>
<dbReference type="InterPro" id="IPR016162">
    <property type="entry name" value="Ald_DH_N"/>
</dbReference>
<sequence>MWQQPVESTYWVHNNSQWANATSEDINRCINSANKGFKIWSTKPITFRMQVLSKFASILRCNGKSILVDIISTCIKFSYVYQNSLSCSQSGGLEVTKIRNPKGVIILKAEDETVLFRRLIQILTIGNSAIVICNANSCSLAPYCNMFSASAMPSGVINLLSNEDLNKLELALCGTSYESYAEQFFSENNMEKIYMNLTISKQIILPLK</sequence>
<evidence type="ECO:0000313" key="2">
    <source>
        <dbReference type="EMBL" id="KYQ59762.1"/>
    </source>
</evidence>
<evidence type="ECO:0000259" key="1">
    <source>
        <dbReference type="Pfam" id="PF00171"/>
    </source>
</evidence>
<protein>
    <recommendedName>
        <fullName evidence="1">Aldehyde dehydrogenase domain-containing protein</fullName>
    </recommendedName>
</protein>
<feature type="domain" description="Aldehyde dehydrogenase" evidence="1">
    <location>
        <begin position="16"/>
        <end position="65"/>
    </location>
</feature>
<name>A0A151XH80_9HYME</name>
<gene>
    <name evidence="2" type="ORF">ALC60_01147</name>
</gene>
<dbReference type="AlphaFoldDB" id="A0A151XH80"/>
<dbReference type="InterPro" id="IPR016161">
    <property type="entry name" value="Ald_DH/histidinol_DH"/>
</dbReference>
<evidence type="ECO:0000313" key="3">
    <source>
        <dbReference type="Proteomes" id="UP000075809"/>
    </source>
</evidence>
<accession>A0A151XH80</accession>
<dbReference type="EMBL" id="KQ982130">
    <property type="protein sequence ID" value="KYQ59762.1"/>
    <property type="molecule type" value="Genomic_DNA"/>
</dbReference>
<keyword evidence="3" id="KW-1185">Reference proteome</keyword>